<dbReference type="InterPro" id="IPR001579">
    <property type="entry name" value="Glyco_hydro_18_chit_AS"/>
</dbReference>
<dbReference type="InterPro" id="IPR036388">
    <property type="entry name" value="WH-like_DNA-bd_sf"/>
</dbReference>
<protein>
    <recommendedName>
        <fullName evidence="8">GH18 domain-containing protein</fullName>
    </recommendedName>
</protein>
<dbReference type="GO" id="GO:0004568">
    <property type="term" value="F:chitinase activity"/>
    <property type="evidence" value="ECO:0007669"/>
    <property type="project" value="UniProtKB-ARBA"/>
</dbReference>
<reference evidence="9" key="1">
    <citation type="submission" date="2021-02" db="EMBL/GenBank/DDBJ databases">
        <authorList>
            <person name="Nowell W R."/>
        </authorList>
    </citation>
    <scope>NUCLEOTIDE SEQUENCE</scope>
</reference>
<evidence type="ECO:0000256" key="1">
    <source>
        <dbReference type="ARBA" id="ARBA00022614"/>
    </source>
</evidence>
<name>A0A814XRV0_9BILA</name>
<keyword evidence="3" id="KW-0677">Repeat</keyword>
<dbReference type="GO" id="GO:0006032">
    <property type="term" value="P:chitin catabolic process"/>
    <property type="evidence" value="ECO:0007669"/>
    <property type="project" value="UniProtKB-ARBA"/>
</dbReference>
<evidence type="ECO:0000256" key="7">
    <source>
        <dbReference type="RuleBase" id="RU000489"/>
    </source>
</evidence>
<accession>A0A814XRV0</accession>
<dbReference type="InterPro" id="IPR027417">
    <property type="entry name" value="P-loop_NTPase"/>
</dbReference>
<dbReference type="InterPro" id="IPR050314">
    <property type="entry name" value="Glycosyl_Hydrlase_18"/>
</dbReference>
<dbReference type="PROSITE" id="PS51450">
    <property type="entry name" value="LRR"/>
    <property type="match status" value="1"/>
</dbReference>
<comment type="caution">
    <text evidence="9">The sequence shown here is derived from an EMBL/GenBank/DDBJ whole genome shotgun (WGS) entry which is preliminary data.</text>
</comment>
<evidence type="ECO:0000256" key="4">
    <source>
        <dbReference type="ARBA" id="ARBA00022801"/>
    </source>
</evidence>
<keyword evidence="4 7" id="KW-0378">Hydrolase</keyword>
<dbReference type="GO" id="GO:0005576">
    <property type="term" value="C:extracellular region"/>
    <property type="evidence" value="ECO:0007669"/>
    <property type="project" value="TreeGrafter"/>
</dbReference>
<proteinExistence type="predicted"/>
<dbReference type="InterPro" id="IPR011583">
    <property type="entry name" value="Chitinase_II/V-like_cat"/>
</dbReference>
<keyword evidence="6 7" id="KW-0326">Glycosidase</keyword>
<evidence type="ECO:0000256" key="3">
    <source>
        <dbReference type="ARBA" id="ARBA00022737"/>
    </source>
</evidence>
<dbReference type="AlphaFoldDB" id="A0A814XRV0"/>
<keyword evidence="5" id="KW-1015">Disulfide bond</keyword>
<dbReference type="GO" id="GO:0009966">
    <property type="term" value="P:regulation of signal transduction"/>
    <property type="evidence" value="ECO:0007669"/>
    <property type="project" value="UniProtKB-ARBA"/>
</dbReference>
<dbReference type="SUPFAM" id="SSF51445">
    <property type="entry name" value="(Trans)glycosidases"/>
    <property type="match status" value="1"/>
</dbReference>
<evidence type="ECO:0000313" key="10">
    <source>
        <dbReference type="Proteomes" id="UP000663845"/>
    </source>
</evidence>
<dbReference type="GO" id="GO:0008061">
    <property type="term" value="F:chitin binding"/>
    <property type="evidence" value="ECO:0007669"/>
    <property type="project" value="InterPro"/>
</dbReference>
<dbReference type="Gene3D" id="1.25.40.20">
    <property type="entry name" value="Ankyrin repeat-containing domain"/>
    <property type="match status" value="1"/>
</dbReference>
<dbReference type="InterPro" id="IPR032675">
    <property type="entry name" value="LRR_dom_sf"/>
</dbReference>
<dbReference type="InterPro" id="IPR001611">
    <property type="entry name" value="Leu-rich_rpt"/>
</dbReference>
<keyword evidence="2" id="KW-0732">Signal</keyword>
<dbReference type="InterPro" id="IPR017853">
    <property type="entry name" value="GH"/>
</dbReference>
<dbReference type="EMBL" id="CAJNOG010000397">
    <property type="protein sequence ID" value="CAF1219654.1"/>
    <property type="molecule type" value="Genomic_DNA"/>
</dbReference>
<feature type="domain" description="GH18" evidence="8">
    <location>
        <begin position="22"/>
        <end position="396"/>
    </location>
</feature>
<gene>
    <name evidence="9" type="ORF">JYZ213_LOCUS27928</name>
</gene>
<dbReference type="Pfam" id="PF00704">
    <property type="entry name" value="Glyco_hydro_18"/>
    <property type="match status" value="1"/>
</dbReference>
<dbReference type="PROSITE" id="PS51910">
    <property type="entry name" value="GH18_2"/>
    <property type="match status" value="1"/>
</dbReference>
<dbReference type="InterPro" id="IPR001223">
    <property type="entry name" value="Glyco_hydro18_cat"/>
</dbReference>
<dbReference type="InterPro" id="IPR002110">
    <property type="entry name" value="Ankyrin_rpt"/>
</dbReference>
<dbReference type="Gene3D" id="3.40.50.300">
    <property type="entry name" value="P-loop containing nucleotide triphosphate hydrolases"/>
    <property type="match status" value="1"/>
</dbReference>
<dbReference type="SUPFAM" id="SSF48403">
    <property type="entry name" value="Ankyrin repeat"/>
    <property type="match status" value="1"/>
</dbReference>
<dbReference type="SUPFAM" id="SSF52058">
    <property type="entry name" value="L domain-like"/>
    <property type="match status" value="1"/>
</dbReference>
<dbReference type="InterPro" id="IPR003591">
    <property type="entry name" value="Leu-rich_rpt_typical-subtyp"/>
</dbReference>
<dbReference type="Gene3D" id="3.10.50.10">
    <property type="match status" value="1"/>
</dbReference>
<dbReference type="SUPFAM" id="SSF54556">
    <property type="entry name" value="Chitinase insertion domain"/>
    <property type="match status" value="1"/>
</dbReference>
<dbReference type="PROSITE" id="PS51257">
    <property type="entry name" value="PROKAR_LIPOPROTEIN"/>
    <property type="match status" value="1"/>
</dbReference>
<keyword evidence="1" id="KW-0433">Leucine-rich repeat</keyword>
<dbReference type="SMART" id="SM00636">
    <property type="entry name" value="Glyco_18"/>
    <property type="match status" value="1"/>
</dbReference>
<dbReference type="Gene3D" id="3.20.20.80">
    <property type="entry name" value="Glycosidases"/>
    <property type="match status" value="1"/>
</dbReference>
<evidence type="ECO:0000313" key="9">
    <source>
        <dbReference type="EMBL" id="CAF1219654.1"/>
    </source>
</evidence>
<evidence type="ECO:0000256" key="6">
    <source>
        <dbReference type="ARBA" id="ARBA00023295"/>
    </source>
</evidence>
<dbReference type="Gene3D" id="1.10.10.10">
    <property type="entry name" value="Winged helix-like DNA-binding domain superfamily/Winged helix DNA-binding domain"/>
    <property type="match status" value="1"/>
</dbReference>
<dbReference type="PANTHER" id="PTHR11177:SF317">
    <property type="entry name" value="CHITINASE 12-RELATED"/>
    <property type="match status" value="1"/>
</dbReference>
<dbReference type="SMART" id="SM00248">
    <property type="entry name" value="ANK"/>
    <property type="match status" value="4"/>
</dbReference>
<evidence type="ECO:0000259" key="8">
    <source>
        <dbReference type="PROSITE" id="PS51910"/>
    </source>
</evidence>
<evidence type="ECO:0000256" key="5">
    <source>
        <dbReference type="ARBA" id="ARBA00023157"/>
    </source>
</evidence>
<dbReference type="PANTHER" id="PTHR11177">
    <property type="entry name" value="CHITINASE"/>
    <property type="match status" value="1"/>
</dbReference>
<dbReference type="SMART" id="SM00364">
    <property type="entry name" value="LRR_BAC"/>
    <property type="match status" value="4"/>
</dbReference>
<dbReference type="Gene3D" id="3.80.10.10">
    <property type="entry name" value="Ribonuclease Inhibitor"/>
    <property type="match status" value="1"/>
</dbReference>
<feature type="non-terminal residue" evidence="9">
    <location>
        <position position="1"/>
    </location>
</feature>
<dbReference type="SMART" id="SM00369">
    <property type="entry name" value="LRR_TYP"/>
    <property type="match status" value="3"/>
</dbReference>
<dbReference type="InterPro" id="IPR029070">
    <property type="entry name" value="Chitinase_insertion_sf"/>
</dbReference>
<dbReference type="InterPro" id="IPR036770">
    <property type="entry name" value="Ankyrin_rpt-contain_sf"/>
</dbReference>
<dbReference type="Pfam" id="PF12796">
    <property type="entry name" value="Ank_2"/>
    <property type="match status" value="1"/>
</dbReference>
<dbReference type="GO" id="GO:0005975">
    <property type="term" value="P:carbohydrate metabolic process"/>
    <property type="evidence" value="ECO:0007669"/>
    <property type="project" value="InterPro"/>
</dbReference>
<dbReference type="Proteomes" id="UP000663845">
    <property type="component" value="Unassembled WGS sequence"/>
</dbReference>
<sequence>MKSFVLPFFLLKTNHFIQSQQFIIGCYFTNWSQYRSSFGYFDPSYIDPSLCTHLYYAFANINIKTRSPSPFEINDIQSLSKGMYEQINLLKIKNRRMKTLLTLGGASVNSTQFRNVFQHDKIRREFIRNTIKYLRKYKFDGLDLDWEYPITEKDRQTFSLIVRDYRLEFQNEASLTNRTRLLLTAAVAAYQPKIQAGYDIQEISLFLDYINLMSYDYHGSWNSYIGFNSPVYPRSTEIDDQRFLNQQATVNTWLEGGCPSSKLILGLGMYGRTFKLKSKRNPDIKPYAPSIGAGLPGNFTRNSGFLSYYEICDLIKKQNWSTKYDKEQQVPFAYKNDQWVGYDNQQSIEQKCQYIAKQNLAGAMIWSLDLDDFHADVTIRDKHGYTPLISAQINRKVDTVEMIQNEIELRQQVRQETEKKLLDACFDGDVEKAEECLAHLGAHAKAVLNSSPNGSDTLNFLYRACRTGNVDLVKLLLKHGAIAKPHRQTSYSPLYIACRIGNLEIVQMILTHFPHLVCVATLEQILPFSAACSQGHLSIVQLLLTYPNYPFASCNIYVDRLQRSYVFPFNLNDSFTQLSDITTTNRHLLLHCITRIDLSDNSLEYLPGFLFQMYSLRILNVSNNQLGELPNDNNVWLCHQLVELDVSHNALTCLPSAMFQLRSLQRAYAAHNQLQYLPVEMWSAPMLTDLNVANNSLKELPAPSVVSVRHTEKTVAPGSSVIIVGTHHDQIVKLKNYRQLSENFQSLIYQKFIDTSQNEKLGYPKVLDSLEISNKTGHNIKQLCTLIHDIAGQLLVPNSKDQTIFQQRIPAKYIYLEELLEEYRLNKKISILNDKEYQELIKEISQRINHVQFRDSADIQQATKWLHENGIIIHFEDTLLSNYYFLDPQYLAELLAQLVANEQTNGLSRH</sequence>
<organism evidence="9 10">
    <name type="scientific">Adineta steineri</name>
    <dbReference type="NCBI Taxonomy" id="433720"/>
    <lineage>
        <taxon>Eukaryota</taxon>
        <taxon>Metazoa</taxon>
        <taxon>Spiralia</taxon>
        <taxon>Gnathifera</taxon>
        <taxon>Rotifera</taxon>
        <taxon>Eurotatoria</taxon>
        <taxon>Bdelloidea</taxon>
        <taxon>Adinetida</taxon>
        <taxon>Adinetidae</taxon>
        <taxon>Adineta</taxon>
    </lineage>
</organism>
<evidence type="ECO:0000256" key="2">
    <source>
        <dbReference type="ARBA" id="ARBA00022729"/>
    </source>
</evidence>
<dbReference type="FunFam" id="3.10.50.10:FF:000004">
    <property type="entry name" value="Chitinase 5"/>
    <property type="match status" value="1"/>
</dbReference>
<dbReference type="PROSITE" id="PS01095">
    <property type="entry name" value="GH18_1"/>
    <property type="match status" value="1"/>
</dbReference>